<keyword evidence="6" id="KW-0813">Transport</keyword>
<comment type="catalytic activity">
    <reaction evidence="6">
        <text>(R)-lactate + A = pyruvate + AH2</text>
        <dbReference type="Rhea" id="RHEA:15089"/>
        <dbReference type="ChEBI" id="CHEBI:13193"/>
        <dbReference type="ChEBI" id="CHEBI:15361"/>
        <dbReference type="ChEBI" id="CHEBI:16004"/>
        <dbReference type="ChEBI" id="CHEBI:17499"/>
    </reaction>
</comment>
<dbReference type="Proteomes" id="UP000587991">
    <property type="component" value="Unassembled WGS sequence"/>
</dbReference>
<comment type="cofactor">
    <cofactor evidence="6">
        <name>[4Fe-4S] cluster</name>
        <dbReference type="ChEBI" id="CHEBI:49883"/>
    </cofactor>
    <text evidence="6">Binds 2 [4Fe-4S] clusters.</text>
</comment>
<dbReference type="Gene3D" id="1.10.1060.10">
    <property type="entry name" value="Alpha-helical ferredoxin"/>
    <property type="match status" value="1"/>
</dbReference>
<dbReference type="InterPro" id="IPR017896">
    <property type="entry name" value="4Fe4S_Fe-S-bd"/>
</dbReference>
<keyword evidence="8" id="KW-0560">Oxidoreductase</keyword>
<dbReference type="InterPro" id="IPR012257">
    <property type="entry name" value="Glc_ox_4Fe-4S"/>
</dbReference>
<reference evidence="8 9" key="1">
    <citation type="submission" date="2020-04" db="EMBL/GenBank/DDBJ databases">
        <title>Draft genome of Leeia sp. IMCC25680.</title>
        <authorList>
            <person name="Song J."/>
            <person name="Cho J.-C."/>
        </authorList>
    </citation>
    <scope>NUCLEOTIDE SEQUENCE [LARGE SCALE GENOMIC DNA]</scope>
    <source>
        <strain evidence="8 9">IMCC25680</strain>
    </source>
</reference>
<evidence type="ECO:0000256" key="5">
    <source>
        <dbReference type="ARBA" id="ARBA00023014"/>
    </source>
</evidence>
<dbReference type="EMBL" id="JABAIM010000003">
    <property type="protein sequence ID" value="NLR76068.1"/>
    <property type="molecule type" value="Genomic_DNA"/>
</dbReference>
<dbReference type="GO" id="GO:0046872">
    <property type="term" value="F:metal ion binding"/>
    <property type="evidence" value="ECO:0007669"/>
    <property type="project" value="UniProtKB-UniRule"/>
</dbReference>
<keyword evidence="9" id="KW-1185">Reference proteome</keyword>
<keyword evidence="4 6" id="KW-0408">Iron</keyword>
<dbReference type="PROSITE" id="PS00198">
    <property type="entry name" value="4FE4S_FER_1"/>
    <property type="match status" value="1"/>
</dbReference>
<protein>
    <recommendedName>
        <fullName evidence="6">Glycolate oxidase iron-sulfur subunit</fullName>
        <ecNumber evidence="6">1.1.99.14</ecNumber>
    </recommendedName>
</protein>
<evidence type="ECO:0000256" key="2">
    <source>
        <dbReference type="ARBA" id="ARBA00022723"/>
    </source>
</evidence>
<dbReference type="InterPro" id="IPR009051">
    <property type="entry name" value="Helical_ferredxn"/>
</dbReference>
<proteinExistence type="predicted"/>
<feature type="domain" description="4Fe-4S ferredoxin-type" evidence="7">
    <location>
        <begin position="66"/>
        <end position="95"/>
    </location>
</feature>
<comment type="catalytic activity">
    <reaction evidence="6">
        <text>glycolate + A = glyoxylate + AH2</text>
        <dbReference type="Rhea" id="RHEA:21264"/>
        <dbReference type="ChEBI" id="CHEBI:13193"/>
        <dbReference type="ChEBI" id="CHEBI:17499"/>
        <dbReference type="ChEBI" id="CHEBI:29805"/>
        <dbReference type="ChEBI" id="CHEBI:36655"/>
        <dbReference type="EC" id="1.1.99.14"/>
    </reaction>
</comment>
<evidence type="ECO:0000256" key="1">
    <source>
        <dbReference type="ARBA" id="ARBA00022485"/>
    </source>
</evidence>
<dbReference type="GO" id="GO:0019154">
    <property type="term" value="F:glycolate dehydrogenase activity"/>
    <property type="evidence" value="ECO:0007669"/>
    <property type="project" value="UniProtKB-EC"/>
</dbReference>
<evidence type="ECO:0000256" key="6">
    <source>
        <dbReference type="PIRNR" id="PIRNR000139"/>
    </source>
</evidence>
<dbReference type="SUPFAM" id="SSF54862">
    <property type="entry name" value="4Fe-4S ferredoxins"/>
    <property type="match status" value="1"/>
</dbReference>
<dbReference type="PIRSF" id="PIRSF000139">
    <property type="entry name" value="Glc_ox_4Fe-4S"/>
    <property type="match status" value="1"/>
</dbReference>
<comment type="function">
    <text evidence="6">Component of a complex that catalyzes the oxidation of glycolate to glyoxylate.</text>
</comment>
<dbReference type="InterPro" id="IPR017900">
    <property type="entry name" value="4Fe4S_Fe_S_CS"/>
</dbReference>
<dbReference type="PANTHER" id="PTHR32479:SF17">
    <property type="entry name" value="GLYCOLATE OXIDASE IRON-SULFUR SUBUNIT"/>
    <property type="match status" value="1"/>
</dbReference>
<keyword evidence="2 6" id="KW-0479">Metal-binding</keyword>
<accession>A0A847SFR7</accession>
<dbReference type="NCBIfam" id="NF008434">
    <property type="entry name" value="PRK11274.1"/>
    <property type="match status" value="1"/>
</dbReference>
<dbReference type="EC" id="1.1.99.14" evidence="6"/>
<dbReference type="PROSITE" id="PS51379">
    <property type="entry name" value="4FE4S_FER_2"/>
    <property type="match status" value="2"/>
</dbReference>
<feature type="domain" description="4Fe-4S ferredoxin-type" evidence="7">
    <location>
        <begin position="16"/>
        <end position="45"/>
    </location>
</feature>
<evidence type="ECO:0000256" key="4">
    <source>
        <dbReference type="ARBA" id="ARBA00023004"/>
    </source>
</evidence>
<keyword evidence="5 6" id="KW-0411">Iron-sulfur</keyword>
<name>A0A847SFR7_9NEIS</name>
<evidence type="ECO:0000313" key="9">
    <source>
        <dbReference type="Proteomes" id="UP000587991"/>
    </source>
</evidence>
<sequence length="409" mass="44649">MQTRLRSDLLPSTESQQAEQILRRCVHCGFCLATCPTYQLTGNELDSPRGRIYLIKQLLEGEAASVATQQHLDRCLTCRACETTCPSGVQYSQLADIGRGLLERQGLRRWRDRQYRRLLQTGLRQRALFGTAVWLGRTLRPLFRTATAGIPPRRTLPAWASPALPANAPSVIVLQGCVQAALAPDTHEATLRVLQAAGLQVHTVPREGCCGALAWHLNDQDAGRDDMRRMVDRLWPLVEAGASAIITTASGCGVQLHEYAVLLAQDADYALRAARISALACDVSEVVSQHLTPLLPQLKPAGPALTLHTPCTLQHGLRKAPLLQDLLVRLGWQLAPVAESHLCCGSAGSYSLLQPALSGQLRERKLAALRAEQAAVIATANIGCQCHLQAGTRTPVRHWISLLAERLRD</sequence>
<dbReference type="InterPro" id="IPR004017">
    <property type="entry name" value="Cys_rich_dom"/>
</dbReference>
<gene>
    <name evidence="8" type="primary">glcF</name>
    <name evidence="8" type="ORF">HF682_12955</name>
</gene>
<dbReference type="Pfam" id="PF02754">
    <property type="entry name" value="CCG"/>
    <property type="match status" value="2"/>
</dbReference>
<dbReference type="Pfam" id="PF13183">
    <property type="entry name" value="Fer4_8"/>
    <property type="match status" value="1"/>
</dbReference>
<organism evidence="8 9">
    <name type="scientific">Leeia aquatica</name>
    <dbReference type="NCBI Taxonomy" id="2725557"/>
    <lineage>
        <taxon>Bacteria</taxon>
        <taxon>Pseudomonadati</taxon>
        <taxon>Pseudomonadota</taxon>
        <taxon>Betaproteobacteria</taxon>
        <taxon>Neisseriales</taxon>
        <taxon>Leeiaceae</taxon>
        <taxon>Leeia</taxon>
    </lineage>
</organism>
<dbReference type="AlphaFoldDB" id="A0A847SFR7"/>
<evidence type="ECO:0000313" key="8">
    <source>
        <dbReference type="EMBL" id="NLR76068.1"/>
    </source>
</evidence>
<keyword evidence="3" id="KW-0677">Repeat</keyword>
<evidence type="ECO:0000259" key="7">
    <source>
        <dbReference type="PROSITE" id="PS51379"/>
    </source>
</evidence>
<evidence type="ECO:0000256" key="3">
    <source>
        <dbReference type="ARBA" id="ARBA00022737"/>
    </source>
</evidence>
<dbReference type="RefSeq" id="WP_168877745.1">
    <property type="nucleotide sequence ID" value="NZ_JABAIM010000003.1"/>
</dbReference>
<dbReference type="PANTHER" id="PTHR32479">
    <property type="entry name" value="GLYCOLATE OXIDASE IRON-SULFUR SUBUNIT"/>
    <property type="match status" value="1"/>
</dbReference>
<dbReference type="GO" id="GO:0051539">
    <property type="term" value="F:4 iron, 4 sulfur cluster binding"/>
    <property type="evidence" value="ECO:0007669"/>
    <property type="project" value="UniProtKB-UniRule"/>
</dbReference>
<keyword evidence="6" id="KW-0249">Electron transport</keyword>
<keyword evidence="1 6" id="KW-0004">4Fe-4S</keyword>
<comment type="caution">
    <text evidence="8">The sequence shown here is derived from an EMBL/GenBank/DDBJ whole genome shotgun (WGS) entry which is preliminary data.</text>
</comment>